<gene>
    <name evidence="1" type="ORF">CY34DRAFT_90741</name>
</gene>
<dbReference type="STRING" id="930992.A0A0D0B3Z4"/>
<keyword evidence="2" id="KW-1185">Reference proteome</keyword>
<organism evidence="1 2">
    <name type="scientific">Suillus luteus UH-Slu-Lm8-n1</name>
    <dbReference type="NCBI Taxonomy" id="930992"/>
    <lineage>
        <taxon>Eukaryota</taxon>
        <taxon>Fungi</taxon>
        <taxon>Dikarya</taxon>
        <taxon>Basidiomycota</taxon>
        <taxon>Agaricomycotina</taxon>
        <taxon>Agaricomycetes</taxon>
        <taxon>Agaricomycetidae</taxon>
        <taxon>Boletales</taxon>
        <taxon>Suillineae</taxon>
        <taxon>Suillaceae</taxon>
        <taxon>Suillus</taxon>
    </lineage>
</organism>
<protein>
    <submittedName>
        <fullName evidence="1">Uncharacterized protein</fullName>
    </submittedName>
</protein>
<dbReference type="Proteomes" id="UP000054485">
    <property type="component" value="Unassembled WGS sequence"/>
</dbReference>
<evidence type="ECO:0000313" key="1">
    <source>
        <dbReference type="EMBL" id="KIK38568.1"/>
    </source>
</evidence>
<dbReference type="EMBL" id="KN835385">
    <property type="protein sequence ID" value="KIK38568.1"/>
    <property type="molecule type" value="Genomic_DNA"/>
</dbReference>
<accession>A0A0D0B3Z4</accession>
<evidence type="ECO:0000313" key="2">
    <source>
        <dbReference type="Proteomes" id="UP000054485"/>
    </source>
</evidence>
<dbReference type="HOGENOM" id="CLU_1220394_0_0_1"/>
<sequence>MKDLKKTANRQDIDVSEDTRLNEIILEKEINHLQKKRHKKSSLNAQTQWATHGETISKYWSKVNSPKSPRDVIHRLNIPHTSRYTTKSEEMAEIAKTYHDEIQTKDTMIDEDTKVRARRKALAEIPEAQKLKAPPEQMNKTLRDEDILEALMSSKSGTAAGLDGIPYDLWKLLHKQYTETNENNKPAFNIIKTLTLVINDIQTHGVTANSPFTVGWMCPLYKKKRQN</sequence>
<dbReference type="InParanoid" id="A0A0D0B3Z4"/>
<name>A0A0D0B3Z4_9AGAM</name>
<dbReference type="OrthoDB" id="2676751at2759"/>
<reference evidence="1 2" key="1">
    <citation type="submission" date="2014-04" db="EMBL/GenBank/DDBJ databases">
        <authorList>
            <consortium name="DOE Joint Genome Institute"/>
            <person name="Kuo A."/>
            <person name="Ruytinx J."/>
            <person name="Rineau F."/>
            <person name="Colpaert J."/>
            <person name="Kohler A."/>
            <person name="Nagy L.G."/>
            <person name="Floudas D."/>
            <person name="Copeland A."/>
            <person name="Barry K.W."/>
            <person name="Cichocki N."/>
            <person name="Veneault-Fourrey C."/>
            <person name="LaButti K."/>
            <person name="Lindquist E.A."/>
            <person name="Lipzen A."/>
            <person name="Lundell T."/>
            <person name="Morin E."/>
            <person name="Murat C."/>
            <person name="Sun H."/>
            <person name="Tunlid A."/>
            <person name="Henrissat B."/>
            <person name="Grigoriev I.V."/>
            <person name="Hibbett D.S."/>
            <person name="Martin F."/>
            <person name="Nordberg H.P."/>
            <person name="Cantor M.N."/>
            <person name="Hua S.X."/>
        </authorList>
    </citation>
    <scope>NUCLEOTIDE SEQUENCE [LARGE SCALE GENOMIC DNA]</scope>
    <source>
        <strain evidence="1 2">UH-Slu-Lm8-n1</strain>
    </source>
</reference>
<proteinExistence type="predicted"/>
<reference evidence="2" key="2">
    <citation type="submission" date="2015-01" db="EMBL/GenBank/DDBJ databases">
        <title>Evolutionary Origins and Diversification of the Mycorrhizal Mutualists.</title>
        <authorList>
            <consortium name="DOE Joint Genome Institute"/>
            <consortium name="Mycorrhizal Genomics Consortium"/>
            <person name="Kohler A."/>
            <person name="Kuo A."/>
            <person name="Nagy L.G."/>
            <person name="Floudas D."/>
            <person name="Copeland A."/>
            <person name="Barry K.W."/>
            <person name="Cichocki N."/>
            <person name="Veneault-Fourrey C."/>
            <person name="LaButti K."/>
            <person name="Lindquist E.A."/>
            <person name="Lipzen A."/>
            <person name="Lundell T."/>
            <person name="Morin E."/>
            <person name="Murat C."/>
            <person name="Riley R."/>
            <person name="Ohm R."/>
            <person name="Sun H."/>
            <person name="Tunlid A."/>
            <person name="Henrissat B."/>
            <person name="Grigoriev I.V."/>
            <person name="Hibbett D.S."/>
            <person name="Martin F."/>
        </authorList>
    </citation>
    <scope>NUCLEOTIDE SEQUENCE [LARGE SCALE GENOMIC DNA]</scope>
    <source>
        <strain evidence="2">UH-Slu-Lm8-n1</strain>
    </source>
</reference>
<dbReference type="AlphaFoldDB" id="A0A0D0B3Z4"/>